<accession>A0A931GNN4</accession>
<keyword evidence="1" id="KW-0472">Membrane</keyword>
<evidence type="ECO:0000313" key="2">
    <source>
        <dbReference type="EMBL" id="MBG6093140.1"/>
    </source>
</evidence>
<feature type="transmembrane region" description="Helical" evidence="1">
    <location>
        <begin position="43"/>
        <end position="64"/>
    </location>
</feature>
<evidence type="ECO:0000256" key="1">
    <source>
        <dbReference type="SAM" id="Phobius"/>
    </source>
</evidence>
<evidence type="ECO:0000313" key="3">
    <source>
        <dbReference type="Proteomes" id="UP000614047"/>
    </source>
</evidence>
<keyword evidence="1" id="KW-1133">Transmembrane helix</keyword>
<dbReference type="EMBL" id="JADOUA010000001">
    <property type="protein sequence ID" value="MBG6093140.1"/>
    <property type="molecule type" value="Genomic_DNA"/>
</dbReference>
<keyword evidence="3" id="KW-1185">Reference proteome</keyword>
<feature type="transmembrane region" description="Helical" evidence="1">
    <location>
        <begin position="79"/>
        <end position="98"/>
    </location>
</feature>
<reference evidence="2" key="1">
    <citation type="submission" date="2020-11" db="EMBL/GenBank/DDBJ databases">
        <title>Sequencing the genomes of 1000 actinobacteria strains.</title>
        <authorList>
            <person name="Klenk H.-P."/>
        </authorList>
    </citation>
    <scope>NUCLEOTIDE SEQUENCE</scope>
    <source>
        <strain evidence="2">DSM 43175</strain>
    </source>
</reference>
<dbReference type="Proteomes" id="UP000614047">
    <property type="component" value="Unassembled WGS sequence"/>
</dbReference>
<protein>
    <submittedName>
        <fullName evidence="2">Uncharacterized protein</fullName>
    </submittedName>
</protein>
<organism evidence="2 3">
    <name type="scientific">Actinomadura viridis</name>
    <dbReference type="NCBI Taxonomy" id="58110"/>
    <lineage>
        <taxon>Bacteria</taxon>
        <taxon>Bacillati</taxon>
        <taxon>Actinomycetota</taxon>
        <taxon>Actinomycetes</taxon>
        <taxon>Streptosporangiales</taxon>
        <taxon>Thermomonosporaceae</taxon>
        <taxon>Actinomadura</taxon>
    </lineage>
</organism>
<keyword evidence="1" id="KW-0812">Transmembrane</keyword>
<sequence length="107" mass="11186">MSARDDLLATTLVATRAATKVVDGVDLGSCLAASRVPHTRRMWGFIGVIVMIQGFGSAIAALFTDDKKFGFLLGWANDYQPFAGIAVGLLGIGVAVLGERGKSSDRG</sequence>
<name>A0A931GNN4_9ACTN</name>
<comment type="caution">
    <text evidence="2">The sequence shown here is derived from an EMBL/GenBank/DDBJ whole genome shotgun (WGS) entry which is preliminary data.</text>
</comment>
<gene>
    <name evidence="2" type="ORF">IW256_007253</name>
</gene>
<proteinExistence type="predicted"/>
<dbReference type="RefSeq" id="WP_231404069.1">
    <property type="nucleotide sequence ID" value="NZ_BAABES010000018.1"/>
</dbReference>
<dbReference type="AlphaFoldDB" id="A0A931GNN4"/>